<sequence>MDLSTRVNSDWTVCSVAGDVNIFTTHEFREHLLAALDRPGRRLLVDLSAVTFMDASGLAVLIFIRRMAMRRGGTLRLLAPTRLLRRLLTTSGLSRTFTVSLDLPAVRKAEAALTTV</sequence>
<dbReference type="EMBL" id="JBHSFN010000032">
    <property type="protein sequence ID" value="MFC4591396.1"/>
    <property type="molecule type" value="Genomic_DNA"/>
</dbReference>
<dbReference type="PROSITE" id="PS50801">
    <property type="entry name" value="STAS"/>
    <property type="match status" value="1"/>
</dbReference>
<keyword evidence="3" id="KW-0472">Membrane</keyword>
<evidence type="ECO:0000313" key="6">
    <source>
        <dbReference type="Proteomes" id="UP001595891"/>
    </source>
</evidence>
<dbReference type="Pfam" id="PF01740">
    <property type="entry name" value="STAS"/>
    <property type="match status" value="1"/>
</dbReference>
<keyword evidence="6" id="KW-1185">Reference proteome</keyword>
<dbReference type="PANTHER" id="PTHR33495:SF2">
    <property type="entry name" value="ANTI-SIGMA FACTOR ANTAGONIST TM_1081-RELATED"/>
    <property type="match status" value="1"/>
</dbReference>
<evidence type="ECO:0000256" key="3">
    <source>
        <dbReference type="SAM" id="Phobius"/>
    </source>
</evidence>
<dbReference type="PANTHER" id="PTHR33495">
    <property type="entry name" value="ANTI-SIGMA FACTOR ANTAGONIST TM_1081-RELATED-RELATED"/>
    <property type="match status" value="1"/>
</dbReference>
<dbReference type="InterPro" id="IPR036513">
    <property type="entry name" value="STAS_dom_sf"/>
</dbReference>
<gene>
    <name evidence="5" type="ORF">ACFO8L_35250</name>
</gene>
<dbReference type="Proteomes" id="UP001595891">
    <property type="component" value="Unassembled WGS sequence"/>
</dbReference>
<proteinExistence type="inferred from homology"/>
<dbReference type="RefSeq" id="WP_262844815.1">
    <property type="nucleotide sequence ID" value="NZ_JANZYP010000033.1"/>
</dbReference>
<comment type="similarity">
    <text evidence="1 2">Belongs to the anti-sigma-factor antagonist family.</text>
</comment>
<evidence type="ECO:0000256" key="2">
    <source>
        <dbReference type="RuleBase" id="RU003749"/>
    </source>
</evidence>
<dbReference type="CDD" id="cd07043">
    <property type="entry name" value="STAS_anti-anti-sigma_factors"/>
    <property type="match status" value="1"/>
</dbReference>
<feature type="domain" description="STAS" evidence="4">
    <location>
        <begin position="1"/>
        <end position="113"/>
    </location>
</feature>
<organism evidence="5 6">
    <name type="scientific">Sphaerisporangium corydalis</name>
    <dbReference type="NCBI Taxonomy" id="1441875"/>
    <lineage>
        <taxon>Bacteria</taxon>
        <taxon>Bacillati</taxon>
        <taxon>Actinomycetota</taxon>
        <taxon>Actinomycetes</taxon>
        <taxon>Streptosporangiales</taxon>
        <taxon>Streptosporangiaceae</taxon>
        <taxon>Sphaerisporangium</taxon>
    </lineage>
</organism>
<evidence type="ECO:0000256" key="1">
    <source>
        <dbReference type="ARBA" id="ARBA00009013"/>
    </source>
</evidence>
<keyword evidence="3" id="KW-1133">Transmembrane helix</keyword>
<feature type="transmembrane region" description="Helical" evidence="3">
    <location>
        <begin position="43"/>
        <end position="64"/>
    </location>
</feature>
<reference evidence="6" key="1">
    <citation type="journal article" date="2019" name="Int. J. Syst. Evol. Microbiol.">
        <title>The Global Catalogue of Microorganisms (GCM) 10K type strain sequencing project: providing services to taxonomists for standard genome sequencing and annotation.</title>
        <authorList>
            <consortium name="The Broad Institute Genomics Platform"/>
            <consortium name="The Broad Institute Genome Sequencing Center for Infectious Disease"/>
            <person name="Wu L."/>
            <person name="Ma J."/>
        </authorList>
    </citation>
    <scope>NUCLEOTIDE SEQUENCE [LARGE SCALE GENOMIC DNA]</scope>
    <source>
        <strain evidence="6">CCUG 49560</strain>
    </source>
</reference>
<protein>
    <recommendedName>
        <fullName evidence="2">Anti-sigma factor antagonist</fullName>
    </recommendedName>
</protein>
<dbReference type="InterPro" id="IPR002645">
    <property type="entry name" value="STAS_dom"/>
</dbReference>
<keyword evidence="3" id="KW-0812">Transmembrane</keyword>
<dbReference type="NCBIfam" id="TIGR00377">
    <property type="entry name" value="ant_ant_sig"/>
    <property type="match status" value="1"/>
</dbReference>
<name>A0ABV9EP01_9ACTN</name>
<evidence type="ECO:0000259" key="4">
    <source>
        <dbReference type="PROSITE" id="PS50801"/>
    </source>
</evidence>
<accession>A0ABV9EP01</accession>
<dbReference type="Gene3D" id="3.30.750.24">
    <property type="entry name" value="STAS domain"/>
    <property type="match status" value="1"/>
</dbReference>
<evidence type="ECO:0000313" key="5">
    <source>
        <dbReference type="EMBL" id="MFC4591396.1"/>
    </source>
</evidence>
<dbReference type="InterPro" id="IPR003658">
    <property type="entry name" value="Anti-sigma_ant"/>
</dbReference>
<dbReference type="SUPFAM" id="SSF52091">
    <property type="entry name" value="SpoIIaa-like"/>
    <property type="match status" value="1"/>
</dbReference>
<comment type="caution">
    <text evidence="5">The sequence shown here is derived from an EMBL/GenBank/DDBJ whole genome shotgun (WGS) entry which is preliminary data.</text>
</comment>